<accession>A0A2I1G3T3</accession>
<protein>
    <submittedName>
        <fullName evidence="2">Uncharacterized protein</fullName>
    </submittedName>
</protein>
<organism evidence="2 3">
    <name type="scientific">Rhizophagus irregularis</name>
    <dbReference type="NCBI Taxonomy" id="588596"/>
    <lineage>
        <taxon>Eukaryota</taxon>
        <taxon>Fungi</taxon>
        <taxon>Fungi incertae sedis</taxon>
        <taxon>Mucoromycota</taxon>
        <taxon>Glomeromycotina</taxon>
        <taxon>Glomeromycetes</taxon>
        <taxon>Glomerales</taxon>
        <taxon>Glomeraceae</taxon>
        <taxon>Rhizophagus</taxon>
    </lineage>
</organism>
<evidence type="ECO:0000256" key="1">
    <source>
        <dbReference type="SAM" id="MobiDB-lite"/>
    </source>
</evidence>
<sequence length="89" mass="9984">MVETKQQQEQHTVTSMSTNNTPSDTSSSHSNTSINNNRQKDWMTLSIGMGSNGHDPNFRAFLNTCPNNRNVTTHKCPIGKIQYTFTEHG</sequence>
<comment type="caution">
    <text evidence="2">The sequence shown here is derived from an EMBL/GenBank/DDBJ whole genome shotgun (WGS) entry which is preliminary data.</text>
</comment>
<feature type="compositionally biased region" description="Polar residues" evidence="1">
    <location>
        <begin position="1"/>
        <end position="13"/>
    </location>
</feature>
<feature type="region of interest" description="Disordered" evidence="1">
    <location>
        <begin position="1"/>
        <end position="48"/>
    </location>
</feature>
<name>A0A2I1G3T3_9GLOM</name>
<feature type="compositionally biased region" description="Low complexity" evidence="1">
    <location>
        <begin position="14"/>
        <end position="37"/>
    </location>
</feature>
<gene>
    <name evidence="2" type="ORF">RhiirA4_454840</name>
</gene>
<dbReference type="Proteomes" id="UP000234323">
    <property type="component" value="Unassembled WGS sequence"/>
</dbReference>
<dbReference type="AlphaFoldDB" id="A0A2I1G3T3"/>
<proteinExistence type="predicted"/>
<keyword evidence="3" id="KW-1185">Reference proteome</keyword>
<reference evidence="2 3" key="1">
    <citation type="submission" date="2015-10" db="EMBL/GenBank/DDBJ databases">
        <title>Genome analyses suggest a sexual origin of heterokaryosis in a supposedly ancient asexual fungus.</title>
        <authorList>
            <person name="Ropars J."/>
            <person name="Sedzielewska K."/>
            <person name="Noel J."/>
            <person name="Charron P."/>
            <person name="Farinelli L."/>
            <person name="Marton T."/>
            <person name="Kruger M."/>
            <person name="Pelin A."/>
            <person name="Brachmann A."/>
            <person name="Corradi N."/>
        </authorList>
    </citation>
    <scope>NUCLEOTIDE SEQUENCE [LARGE SCALE GENOMIC DNA]</scope>
    <source>
        <strain evidence="2 3">A4</strain>
    </source>
</reference>
<dbReference type="EMBL" id="LLXI01000141">
    <property type="protein sequence ID" value="PKY41297.1"/>
    <property type="molecule type" value="Genomic_DNA"/>
</dbReference>
<evidence type="ECO:0000313" key="3">
    <source>
        <dbReference type="Proteomes" id="UP000234323"/>
    </source>
</evidence>
<evidence type="ECO:0000313" key="2">
    <source>
        <dbReference type="EMBL" id="PKY41297.1"/>
    </source>
</evidence>